<proteinExistence type="predicted"/>
<feature type="compositionally biased region" description="Basic and acidic residues" evidence="1">
    <location>
        <begin position="1"/>
        <end position="14"/>
    </location>
</feature>
<accession>A0A9W9N9M6</accession>
<keyword evidence="3" id="KW-1185">Reference proteome</keyword>
<name>A0A9W9N9M6_9EURO</name>
<sequence length="258" mass="29710">MGSPHSDDGGERPVRKQLSKASIEPTPQDSVKENTSGRKRSFEESRDTAEDYHEDGQVRKKRSRESTPEEPQQKQAGSKNESAGPQEVSTPVSSLSRTVFLDAEGQETVFDHTQKTPGLDQPNDLPECDEYHWTRALEEREKLIERRWQDVHHRDKVLQNHEKWYGECVDGFDASKSALKVRSRVMDKRERMATSREKMATQREKAVAIREMLVRIREEKVQKLEHELLEETVKFEPNPSPEPWETSDLESTSGIEGN</sequence>
<dbReference type="RefSeq" id="XP_058311572.1">
    <property type="nucleotide sequence ID" value="XM_058449228.1"/>
</dbReference>
<dbReference type="OrthoDB" id="10405839at2759"/>
<feature type="region of interest" description="Disordered" evidence="1">
    <location>
        <begin position="232"/>
        <end position="258"/>
    </location>
</feature>
<comment type="caution">
    <text evidence="2">The sequence shown here is derived from an EMBL/GenBank/DDBJ whole genome shotgun (WGS) entry which is preliminary data.</text>
</comment>
<feature type="compositionally biased region" description="Polar residues" evidence="1">
    <location>
        <begin position="69"/>
        <end position="97"/>
    </location>
</feature>
<dbReference type="Proteomes" id="UP001150904">
    <property type="component" value="Unassembled WGS sequence"/>
</dbReference>
<dbReference type="AlphaFoldDB" id="A0A9W9N9M6"/>
<feature type="compositionally biased region" description="Basic and acidic residues" evidence="1">
    <location>
        <begin position="30"/>
        <end position="58"/>
    </location>
</feature>
<dbReference type="EMBL" id="JAPQKR010000005">
    <property type="protein sequence ID" value="KAJ5215759.1"/>
    <property type="molecule type" value="Genomic_DNA"/>
</dbReference>
<feature type="compositionally biased region" description="Polar residues" evidence="1">
    <location>
        <begin position="249"/>
        <end position="258"/>
    </location>
</feature>
<evidence type="ECO:0000313" key="3">
    <source>
        <dbReference type="Proteomes" id="UP001150904"/>
    </source>
</evidence>
<protein>
    <submittedName>
        <fullName evidence="2">Uncharacterized protein</fullName>
    </submittedName>
</protein>
<evidence type="ECO:0000256" key="1">
    <source>
        <dbReference type="SAM" id="MobiDB-lite"/>
    </source>
</evidence>
<evidence type="ECO:0000313" key="2">
    <source>
        <dbReference type="EMBL" id="KAJ5215759.1"/>
    </source>
</evidence>
<dbReference type="GeneID" id="83176529"/>
<gene>
    <name evidence="2" type="ORF">N7498_002166</name>
</gene>
<feature type="region of interest" description="Disordered" evidence="1">
    <location>
        <begin position="1"/>
        <end position="127"/>
    </location>
</feature>
<organism evidence="2 3">
    <name type="scientific">Penicillium cinerascens</name>
    <dbReference type="NCBI Taxonomy" id="70096"/>
    <lineage>
        <taxon>Eukaryota</taxon>
        <taxon>Fungi</taxon>
        <taxon>Dikarya</taxon>
        <taxon>Ascomycota</taxon>
        <taxon>Pezizomycotina</taxon>
        <taxon>Eurotiomycetes</taxon>
        <taxon>Eurotiomycetidae</taxon>
        <taxon>Eurotiales</taxon>
        <taxon>Aspergillaceae</taxon>
        <taxon>Penicillium</taxon>
    </lineage>
</organism>
<reference evidence="2" key="1">
    <citation type="submission" date="2022-12" db="EMBL/GenBank/DDBJ databases">
        <authorList>
            <person name="Petersen C."/>
        </authorList>
    </citation>
    <scope>NUCLEOTIDE SEQUENCE</scope>
    <source>
        <strain evidence="2">IBT 15544</strain>
    </source>
</reference>
<reference evidence="2" key="2">
    <citation type="journal article" date="2023" name="IMA Fungus">
        <title>Comparative genomic study of the Penicillium genus elucidates a diverse pangenome and 15 lateral gene transfer events.</title>
        <authorList>
            <person name="Petersen C."/>
            <person name="Sorensen T."/>
            <person name="Nielsen M.R."/>
            <person name="Sondergaard T.E."/>
            <person name="Sorensen J.L."/>
            <person name="Fitzpatrick D.A."/>
            <person name="Frisvad J.C."/>
            <person name="Nielsen K.L."/>
        </authorList>
    </citation>
    <scope>NUCLEOTIDE SEQUENCE</scope>
    <source>
        <strain evidence="2">IBT 15544</strain>
    </source>
</reference>